<dbReference type="EMBL" id="WJBH02000106">
    <property type="protein sequence ID" value="KAI9550661.1"/>
    <property type="molecule type" value="Genomic_DNA"/>
</dbReference>
<evidence type="ECO:0000313" key="2">
    <source>
        <dbReference type="Proteomes" id="UP000820818"/>
    </source>
</evidence>
<name>A0AAD5KVH0_9CRUS</name>
<evidence type="ECO:0000313" key="1">
    <source>
        <dbReference type="EMBL" id="KAI9550661.1"/>
    </source>
</evidence>
<gene>
    <name evidence="1" type="ORF">GHT06_006213</name>
</gene>
<reference evidence="1" key="1">
    <citation type="submission" date="2022-05" db="EMBL/GenBank/DDBJ databases">
        <title>A multi-omics perspective on studying reproductive biology in Daphnia sinensis.</title>
        <authorList>
            <person name="Jia J."/>
        </authorList>
    </citation>
    <scope>NUCLEOTIDE SEQUENCE</scope>
    <source>
        <strain evidence="1">WSL</strain>
    </source>
</reference>
<accession>A0AAD5KVH0</accession>
<organism evidence="1 2">
    <name type="scientific">Daphnia sinensis</name>
    <dbReference type="NCBI Taxonomy" id="1820382"/>
    <lineage>
        <taxon>Eukaryota</taxon>
        <taxon>Metazoa</taxon>
        <taxon>Ecdysozoa</taxon>
        <taxon>Arthropoda</taxon>
        <taxon>Crustacea</taxon>
        <taxon>Branchiopoda</taxon>
        <taxon>Diplostraca</taxon>
        <taxon>Cladocera</taxon>
        <taxon>Anomopoda</taxon>
        <taxon>Daphniidae</taxon>
        <taxon>Daphnia</taxon>
        <taxon>Daphnia similis group</taxon>
    </lineage>
</organism>
<protein>
    <submittedName>
        <fullName evidence="1">Uncharacterized protein</fullName>
    </submittedName>
</protein>
<keyword evidence="2" id="KW-1185">Reference proteome</keyword>
<sequence length="105" mass="11809">MPFENSDFFYTDSSRKNPLTDYVVEALLDQRPPPGTENGWEPFFLSATSLTNAVVTSTTSDDVTVENICVTGPSTTTIFDSRVKWQRCSQRKNKKVKEKKQGILA</sequence>
<dbReference type="AlphaFoldDB" id="A0AAD5KVH0"/>
<dbReference type="Proteomes" id="UP000820818">
    <property type="component" value="Unassembled WGS sequence"/>
</dbReference>
<comment type="caution">
    <text evidence="1">The sequence shown here is derived from an EMBL/GenBank/DDBJ whole genome shotgun (WGS) entry which is preliminary data.</text>
</comment>
<proteinExistence type="predicted"/>